<organism evidence="1 2">
    <name type="scientific">Ancylostoma ceylanicum</name>
    <dbReference type="NCBI Taxonomy" id="53326"/>
    <lineage>
        <taxon>Eukaryota</taxon>
        <taxon>Metazoa</taxon>
        <taxon>Ecdysozoa</taxon>
        <taxon>Nematoda</taxon>
        <taxon>Chromadorea</taxon>
        <taxon>Rhabditida</taxon>
        <taxon>Rhabditina</taxon>
        <taxon>Rhabditomorpha</taxon>
        <taxon>Strongyloidea</taxon>
        <taxon>Ancylostomatidae</taxon>
        <taxon>Ancylostomatinae</taxon>
        <taxon>Ancylostoma</taxon>
    </lineage>
</organism>
<protein>
    <submittedName>
        <fullName evidence="1">Uncharacterized protein</fullName>
    </submittedName>
</protein>
<dbReference type="OrthoDB" id="5872635at2759"/>
<proteinExistence type="predicted"/>
<dbReference type="Proteomes" id="UP000024635">
    <property type="component" value="Unassembled WGS sequence"/>
</dbReference>
<dbReference type="EMBL" id="JARK01001405">
    <property type="protein sequence ID" value="EYC07557.1"/>
    <property type="molecule type" value="Genomic_DNA"/>
</dbReference>
<sequence length="95" mass="10665">MNVSRPTSSSTPAAPQANYITKTQEISLQTFERTEAQTHSSDSVKMGLILGNYEKVILNAKTLEFLTYKIVMKFTNPYGRDEHQTWTADEPPGIV</sequence>
<gene>
    <name evidence="1" type="primary">Acey_s0069.g283</name>
    <name evidence="1" type="ORF">Y032_0069g283</name>
</gene>
<comment type="caution">
    <text evidence="1">The sequence shown here is derived from an EMBL/GenBank/DDBJ whole genome shotgun (WGS) entry which is preliminary data.</text>
</comment>
<reference evidence="2" key="1">
    <citation type="journal article" date="2015" name="Nat. Genet.">
        <title>The genome and transcriptome of the zoonotic hookworm Ancylostoma ceylanicum identify infection-specific gene families.</title>
        <authorList>
            <person name="Schwarz E.M."/>
            <person name="Hu Y."/>
            <person name="Antoshechkin I."/>
            <person name="Miller M.M."/>
            <person name="Sternberg P.W."/>
            <person name="Aroian R.V."/>
        </authorList>
    </citation>
    <scope>NUCLEOTIDE SEQUENCE</scope>
    <source>
        <strain evidence="2">HY135</strain>
    </source>
</reference>
<evidence type="ECO:0000313" key="2">
    <source>
        <dbReference type="Proteomes" id="UP000024635"/>
    </source>
</evidence>
<evidence type="ECO:0000313" key="1">
    <source>
        <dbReference type="EMBL" id="EYC07557.1"/>
    </source>
</evidence>
<dbReference type="AlphaFoldDB" id="A0A016TYA9"/>
<keyword evidence="2" id="KW-1185">Reference proteome</keyword>
<name>A0A016TYA9_9BILA</name>
<accession>A0A016TYA9</accession>